<comment type="caution">
    <text evidence="1">The sequence shown here is derived from an EMBL/GenBank/DDBJ whole genome shotgun (WGS) entry which is preliminary data.</text>
</comment>
<protein>
    <submittedName>
        <fullName evidence="1">Uncharacterized protein</fullName>
    </submittedName>
</protein>
<gene>
    <name evidence="1" type="ORF">L1987_43885</name>
</gene>
<evidence type="ECO:0000313" key="1">
    <source>
        <dbReference type="EMBL" id="KAI3784780.1"/>
    </source>
</evidence>
<dbReference type="Proteomes" id="UP001056120">
    <property type="component" value="Linkage Group LG14"/>
</dbReference>
<sequence>MNKTLDDRGFMRYLKQGVFTLGLDVGLEIGPTRSNEDVVFKGAFHRRQYITAPAALIRLGLPTEKPGPFTLIDPHFFPNVARSWRNTETCCEILGPGMILLKNYITPQGQADIVDKCQKLGVDIGGFYEPRNPSGDKLRLHMTCFGRNWDPVTKYENPYRSDGSDPPKVPREFIHFAKTVIKDAQAHLDDVPLMVPDVCVVNHYSSHGRLGLHQDRDESSDSLRKGLPVISISIGDTAEFCYGHTRDENKLESVFLRSGDVLIFGGKSRLIFHGVKKIYIMSVPEQINYATKLIPGRLNLTLRQF</sequence>
<organism evidence="1 2">
    <name type="scientific">Smallanthus sonchifolius</name>
    <dbReference type="NCBI Taxonomy" id="185202"/>
    <lineage>
        <taxon>Eukaryota</taxon>
        <taxon>Viridiplantae</taxon>
        <taxon>Streptophyta</taxon>
        <taxon>Embryophyta</taxon>
        <taxon>Tracheophyta</taxon>
        <taxon>Spermatophyta</taxon>
        <taxon>Magnoliopsida</taxon>
        <taxon>eudicotyledons</taxon>
        <taxon>Gunneridae</taxon>
        <taxon>Pentapetalae</taxon>
        <taxon>asterids</taxon>
        <taxon>campanulids</taxon>
        <taxon>Asterales</taxon>
        <taxon>Asteraceae</taxon>
        <taxon>Asteroideae</taxon>
        <taxon>Heliantheae alliance</taxon>
        <taxon>Millerieae</taxon>
        <taxon>Smallanthus</taxon>
    </lineage>
</organism>
<evidence type="ECO:0000313" key="2">
    <source>
        <dbReference type="Proteomes" id="UP001056120"/>
    </source>
</evidence>
<keyword evidence="2" id="KW-1185">Reference proteome</keyword>
<accession>A0ACB9GNV7</accession>
<reference evidence="2" key="1">
    <citation type="journal article" date="2022" name="Mol. Ecol. Resour.">
        <title>The genomes of chicory, endive, great burdock and yacon provide insights into Asteraceae palaeo-polyploidization history and plant inulin production.</title>
        <authorList>
            <person name="Fan W."/>
            <person name="Wang S."/>
            <person name="Wang H."/>
            <person name="Wang A."/>
            <person name="Jiang F."/>
            <person name="Liu H."/>
            <person name="Zhao H."/>
            <person name="Xu D."/>
            <person name="Zhang Y."/>
        </authorList>
    </citation>
    <scope>NUCLEOTIDE SEQUENCE [LARGE SCALE GENOMIC DNA]</scope>
    <source>
        <strain evidence="2">cv. Yunnan</strain>
    </source>
</reference>
<proteinExistence type="predicted"/>
<reference evidence="1 2" key="2">
    <citation type="journal article" date="2022" name="Mol. Ecol. Resour.">
        <title>The genomes of chicory, endive, great burdock and yacon provide insights into Asteraceae paleo-polyploidization history and plant inulin production.</title>
        <authorList>
            <person name="Fan W."/>
            <person name="Wang S."/>
            <person name="Wang H."/>
            <person name="Wang A."/>
            <person name="Jiang F."/>
            <person name="Liu H."/>
            <person name="Zhao H."/>
            <person name="Xu D."/>
            <person name="Zhang Y."/>
        </authorList>
    </citation>
    <scope>NUCLEOTIDE SEQUENCE [LARGE SCALE GENOMIC DNA]</scope>
    <source>
        <strain evidence="2">cv. Yunnan</strain>
        <tissue evidence="1">Leaves</tissue>
    </source>
</reference>
<dbReference type="EMBL" id="CM042031">
    <property type="protein sequence ID" value="KAI3784780.1"/>
    <property type="molecule type" value="Genomic_DNA"/>
</dbReference>
<name>A0ACB9GNV7_9ASTR</name>